<reference evidence="1" key="2">
    <citation type="journal article" date="2015" name="Fish Shellfish Immunol.">
        <title>Early steps in the European eel (Anguilla anguilla)-Vibrio vulnificus interaction in the gills: Role of the RtxA13 toxin.</title>
        <authorList>
            <person name="Callol A."/>
            <person name="Pajuelo D."/>
            <person name="Ebbesson L."/>
            <person name="Teles M."/>
            <person name="MacKenzie S."/>
            <person name="Amaro C."/>
        </authorList>
    </citation>
    <scope>NUCLEOTIDE SEQUENCE</scope>
</reference>
<reference evidence="1" key="1">
    <citation type="submission" date="2014-11" db="EMBL/GenBank/DDBJ databases">
        <authorList>
            <person name="Amaro Gonzalez C."/>
        </authorList>
    </citation>
    <scope>NUCLEOTIDE SEQUENCE</scope>
</reference>
<proteinExistence type="predicted"/>
<evidence type="ECO:0000313" key="1">
    <source>
        <dbReference type="EMBL" id="JAH25719.1"/>
    </source>
</evidence>
<accession>A0A0E9R9C8</accession>
<protein>
    <submittedName>
        <fullName evidence="1">Uncharacterized protein</fullName>
    </submittedName>
</protein>
<organism evidence="1">
    <name type="scientific">Anguilla anguilla</name>
    <name type="common">European freshwater eel</name>
    <name type="synonym">Muraena anguilla</name>
    <dbReference type="NCBI Taxonomy" id="7936"/>
    <lineage>
        <taxon>Eukaryota</taxon>
        <taxon>Metazoa</taxon>
        <taxon>Chordata</taxon>
        <taxon>Craniata</taxon>
        <taxon>Vertebrata</taxon>
        <taxon>Euteleostomi</taxon>
        <taxon>Actinopterygii</taxon>
        <taxon>Neopterygii</taxon>
        <taxon>Teleostei</taxon>
        <taxon>Anguilliformes</taxon>
        <taxon>Anguillidae</taxon>
        <taxon>Anguilla</taxon>
    </lineage>
</organism>
<dbReference type="EMBL" id="GBXM01082858">
    <property type="protein sequence ID" value="JAH25719.1"/>
    <property type="molecule type" value="Transcribed_RNA"/>
</dbReference>
<sequence length="20" mass="2260">MKTFLCKSDVNVSNNVMLLC</sequence>
<name>A0A0E9R9C8_ANGAN</name>
<dbReference type="AlphaFoldDB" id="A0A0E9R9C8"/>